<dbReference type="SUPFAM" id="SSF51011">
    <property type="entry name" value="Glycosyl hydrolase domain"/>
    <property type="match status" value="1"/>
</dbReference>
<dbReference type="SUPFAM" id="SSF51445">
    <property type="entry name" value="(Trans)glycosidases"/>
    <property type="match status" value="1"/>
</dbReference>
<evidence type="ECO:0000313" key="5">
    <source>
        <dbReference type="Proteomes" id="UP001146336"/>
    </source>
</evidence>
<dbReference type="InterPro" id="IPR045857">
    <property type="entry name" value="O16G_dom_2"/>
</dbReference>
<dbReference type="Proteomes" id="UP001146336">
    <property type="component" value="Unassembled WGS sequence"/>
</dbReference>
<reference evidence="4" key="1">
    <citation type="submission" date="2023-03" db="EMBL/GenBank/DDBJ databases">
        <title>Comparative genomics of Weissella fermenti BK2, and weissella type species.</title>
        <authorList>
            <person name="Lee J.K."/>
            <person name="Baek J.H."/>
            <person name="Kim J.M."/>
            <person name="Choi D.G."/>
            <person name="Jeon C.O."/>
        </authorList>
    </citation>
    <scope>NUCLEOTIDE SEQUENCE</scope>
    <source>
        <strain evidence="4">BK2</strain>
    </source>
</reference>
<dbReference type="Gene3D" id="3.90.400.10">
    <property type="entry name" value="Oligo-1,6-glucosidase, Domain 2"/>
    <property type="match status" value="1"/>
</dbReference>
<dbReference type="Gene3D" id="2.60.40.1180">
    <property type="entry name" value="Golgi alpha-mannosidase II"/>
    <property type="match status" value="1"/>
</dbReference>
<organism evidence="4 5">
    <name type="scientific">Weissella fermenti</name>
    <dbReference type="NCBI Taxonomy" id="2987699"/>
    <lineage>
        <taxon>Bacteria</taxon>
        <taxon>Bacillati</taxon>
        <taxon>Bacillota</taxon>
        <taxon>Bacilli</taxon>
        <taxon>Lactobacillales</taxon>
        <taxon>Lactobacillaceae</taxon>
        <taxon>Weissella</taxon>
    </lineage>
</organism>
<dbReference type="CDD" id="cd11333">
    <property type="entry name" value="AmyAc_SI_OligoGlu_DGase"/>
    <property type="match status" value="1"/>
</dbReference>
<dbReference type="InterPro" id="IPR013780">
    <property type="entry name" value="Glyco_hydro_b"/>
</dbReference>
<dbReference type="EMBL" id="JAOZFC020000001">
    <property type="protein sequence ID" value="MDF9298960.1"/>
    <property type="molecule type" value="Genomic_DNA"/>
</dbReference>
<comment type="caution">
    <text evidence="4">The sequence shown here is derived from an EMBL/GenBank/DDBJ whole genome shotgun (WGS) entry which is preliminary data.</text>
</comment>
<protein>
    <submittedName>
        <fullName evidence="4">Alpha-glucosidase</fullName>
    </submittedName>
</protein>
<evidence type="ECO:0000259" key="3">
    <source>
        <dbReference type="SMART" id="SM00642"/>
    </source>
</evidence>
<name>A0ABT6D0Q5_9LACO</name>
<proteinExistence type="inferred from homology"/>
<dbReference type="RefSeq" id="WP_199403790.1">
    <property type="nucleotide sequence ID" value="NZ_JAOZFC020000001.1"/>
</dbReference>
<dbReference type="Pfam" id="PF00128">
    <property type="entry name" value="Alpha-amylase"/>
    <property type="match status" value="1"/>
</dbReference>
<dbReference type="Gene3D" id="3.20.20.80">
    <property type="entry name" value="Glycosidases"/>
    <property type="match status" value="1"/>
</dbReference>
<dbReference type="PANTHER" id="PTHR10357">
    <property type="entry name" value="ALPHA-AMYLASE FAMILY MEMBER"/>
    <property type="match status" value="1"/>
</dbReference>
<dbReference type="InterPro" id="IPR006047">
    <property type="entry name" value="GH13_cat_dom"/>
</dbReference>
<sequence>MAKQPWWLDEVVYQVYPRSFQDSNHDGIGDIRGIISRLDYIRDLGVTMIWVSPVYKSPMVDMGYDISDYQDIDPQFGSMDDFKELLAEANKRGMKIIMDLVVNHTSDEHEWFQAALADKQSPYRDYYIFKTTTDGEVPNNWRSLFGGSTWTEVPGEPGTYYFHSFAPEQPDLNWENPAMRRDIYDMINWWLEMGVAGFRIDAITHLKKDLDWASLPSDGPDGLVSVLKKGQNRPGIDDFLSELKAETFAKYDAVTIGEAYGVPDEDLHKYIGPDGYFSMIFDFSYMNIEVENTDEWYRGRSEWTTTDLRERMFNSQKQVHEIEGYLGNVLENHDQPRVLSKLISNAVYRTETAAKTLATMYYFLPGVPVIYQGQELGMKNFNRESIDDFNDVSSINNYEMALQGGLTEAEALDVINKKSRDNGRVPMQWTPDEFGGFSDQVPWLAMGDDRDSVDVQTELANPESVLHYYQALGQLRQNPLWRDLIVSGEFYPLSGMPADVIAYQRRLGGRLLTVVINLSEKPNRVSLTQPGEVLCQAGEVTQRGHRFQLPPYTAIVLGVK</sequence>
<accession>A0ABT6D0Q5</accession>
<dbReference type="PANTHER" id="PTHR10357:SF179">
    <property type="entry name" value="NEUTRAL AND BASIC AMINO ACID TRANSPORT PROTEIN RBAT"/>
    <property type="match status" value="1"/>
</dbReference>
<dbReference type="InterPro" id="IPR017853">
    <property type="entry name" value="GH"/>
</dbReference>
<feature type="domain" description="Glycosyl hydrolase family 13 catalytic" evidence="3">
    <location>
        <begin position="14"/>
        <end position="424"/>
    </location>
</feature>
<keyword evidence="5" id="KW-1185">Reference proteome</keyword>
<keyword evidence="2" id="KW-0378">Hydrolase</keyword>
<comment type="similarity">
    <text evidence="1">Belongs to the glycosyl hydrolase 13 family.</text>
</comment>
<keyword evidence="2" id="KW-0326">Glycosidase</keyword>
<evidence type="ECO:0000256" key="1">
    <source>
        <dbReference type="ARBA" id="ARBA00008061"/>
    </source>
</evidence>
<evidence type="ECO:0000256" key="2">
    <source>
        <dbReference type="ARBA" id="ARBA00023295"/>
    </source>
</evidence>
<gene>
    <name evidence="4" type="ORF">OIT47_001335</name>
</gene>
<evidence type="ECO:0000313" key="4">
    <source>
        <dbReference type="EMBL" id="MDF9298960.1"/>
    </source>
</evidence>
<dbReference type="SMART" id="SM00642">
    <property type="entry name" value="Aamy"/>
    <property type="match status" value="1"/>
</dbReference>